<dbReference type="Gene3D" id="1.20.144.10">
    <property type="entry name" value="Phosphatidic acid phosphatase type 2/haloperoxidase"/>
    <property type="match status" value="2"/>
</dbReference>
<evidence type="ECO:0000259" key="8">
    <source>
        <dbReference type="SMART" id="SM00014"/>
    </source>
</evidence>
<name>A0ABT3QSV8_9HYPH</name>
<comment type="caution">
    <text evidence="9">The sequence shown here is derived from an EMBL/GenBank/DDBJ whole genome shotgun (WGS) entry which is preliminary data.</text>
</comment>
<keyword evidence="10" id="KW-1185">Reference proteome</keyword>
<feature type="transmembrane region" description="Helical" evidence="7">
    <location>
        <begin position="295"/>
        <end position="314"/>
    </location>
</feature>
<evidence type="ECO:0000256" key="2">
    <source>
        <dbReference type="ARBA" id="ARBA00022475"/>
    </source>
</evidence>
<keyword evidence="5 7" id="KW-1133">Transmembrane helix</keyword>
<dbReference type="RefSeq" id="WP_151592611.1">
    <property type="nucleotide sequence ID" value="NZ_JAPHAV010000013.1"/>
</dbReference>
<evidence type="ECO:0000256" key="6">
    <source>
        <dbReference type="ARBA" id="ARBA00023136"/>
    </source>
</evidence>
<dbReference type="PANTHER" id="PTHR14969:SF62">
    <property type="entry name" value="DECAPRENYLPHOSPHORYL-5-PHOSPHORIBOSE PHOSPHATASE RV3807C-RELATED"/>
    <property type="match status" value="1"/>
</dbReference>
<keyword evidence="3 7" id="KW-0812">Transmembrane</keyword>
<evidence type="ECO:0000256" key="1">
    <source>
        <dbReference type="ARBA" id="ARBA00004651"/>
    </source>
</evidence>
<dbReference type="InterPro" id="IPR000326">
    <property type="entry name" value="PAP2/HPO"/>
</dbReference>
<dbReference type="SMART" id="SM00014">
    <property type="entry name" value="acidPPc"/>
    <property type="match status" value="1"/>
</dbReference>
<evidence type="ECO:0000256" key="7">
    <source>
        <dbReference type="SAM" id="Phobius"/>
    </source>
</evidence>
<evidence type="ECO:0000256" key="4">
    <source>
        <dbReference type="ARBA" id="ARBA00022801"/>
    </source>
</evidence>
<organism evidence="9 10">
    <name type="scientific">Ochrobactrum chromiisoli</name>
    <dbReference type="NCBI Taxonomy" id="2993941"/>
    <lineage>
        <taxon>Bacteria</taxon>
        <taxon>Pseudomonadati</taxon>
        <taxon>Pseudomonadota</taxon>
        <taxon>Alphaproteobacteria</taxon>
        <taxon>Hyphomicrobiales</taxon>
        <taxon>Brucellaceae</taxon>
        <taxon>Brucella/Ochrobactrum group</taxon>
        <taxon>Ochrobactrum</taxon>
    </lineage>
</organism>
<keyword evidence="6 7" id="KW-0472">Membrane</keyword>
<dbReference type="Proteomes" id="UP001301216">
    <property type="component" value="Unassembled WGS sequence"/>
</dbReference>
<feature type="transmembrane region" description="Helical" evidence="7">
    <location>
        <begin position="96"/>
        <end position="116"/>
    </location>
</feature>
<evidence type="ECO:0000256" key="5">
    <source>
        <dbReference type="ARBA" id="ARBA00022989"/>
    </source>
</evidence>
<sequence length="321" mass="35332">MQAAAQALSRTLEKWVSAGAALSALLATVVQLHALEELVDRPVALFFASQRDATLVHIARFLTDFGKAYWFIVPAAALFILFRFMWKNPLYASRSLFVLTSVASTGIIVDILKVVFGRARPELLFNQDIFQFFFFRFGHEYNSFPSGHTACAMAAGVALALIFPRYRSLALAGAAILACTRFITTAHYISDVMASSMIAVVVVPIIQIVFARFGFPLSEREASMDPPRHRLAAKMIGTPLKARSIDGAVMRASAPTIVGVVIAATIMAVCGLAPNLALIEWQEGSLPDYQPVLEWWLWLSLYVCLGFGALTWACQRKLRPI</sequence>
<evidence type="ECO:0000256" key="3">
    <source>
        <dbReference type="ARBA" id="ARBA00022692"/>
    </source>
</evidence>
<proteinExistence type="predicted"/>
<protein>
    <submittedName>
        <fullName evidence="9">Phosphatase PAP2 family protein</fullName>
    </submittedName>
</protein>
<accession>A0ABT3QSV8</accession>
<feature type="transmembrane region" description="Helical" evidence="7">
    <location>
        <begin position="68"/>
        <end position="84"/>
    </location>
</feature>
<comment type="subcellular location">
    <subcellularLocation>
        <location evidence="1">Cell membrane</location>
        <topology evidence="1">Multi-pass membrane protein</topology>
    </subcellularLocation>
</comment>
<feature type="transmembrane region" description="Helical" evidence="7">
    <location>
        <begin position="252"/>
        <end position="275"/>
    </location>
</feature>
<gene>
    <name evidence="9" type="ORF">OPR82_18565</name>
</gene>
<evidence type="ECO:0000313" key="10">
    <source>
        <dbReference type="Proteomes" id="UP001301216"/>
    </source>
</evidence>
<dbReference type="InterPro" id="IPR036938">
    <property type="entry name" value="PAP2/HPO_sf"/>
</dbReference>
<feature type="domain" description="Phosphatidic acid phosphatase type 2/haloperoxidase" evidence="8">
    <location>
        <begin position="96"/>
        <end position="207"/>
    </location>
</feature>
<evidence type="ECO:0000313" key="9">
    <source>
        <dbReference type="EMBL" id="MCX2698728.1"/>
    </source>
</evidence>
<reference evidence="9 10" key="1">
    <citation type="submission" date="2022-11" db="EMBL/GenBank/DDBJ databases">
        <title>Brucella sp. YY2X, whole genome shotgun sequencing project.</title>
        <authorList>
            <person name="Yang Y."/>
        </authorList>
    </citation>
    <scope>NUCLEOTIDE SEQUENCE [LARGE SCALE GENOMIC DNA]</scope>
    <source>
        <strain evidence="9 10">YY2X</strain>
    </source>
</reference>
<feature type="transmembrane region" description="Helical" evidence="7">
    <location>
        <begin position="169"/>
        <end position="189"/>
    </location>
</feature>
<dbReference type="PANTHER" id="PTHR14969">
    <property type="entry name" value="SPHINGOSINE-1-PHOSPHATE PHOSPHOHYDROLASE"/>
    <property type="match status" value="1"/>
</dbReference>
<feature type="transmembrane region" description="Helical" evidence="7">
    <location>
        <begin position="144"/>
        <end position="162"/>
    </location>
</feature>
<dbReference type="EMBL" id="JAPHAV010000013">
    <property type="protein sequence ID" value="MCX2698728.1"/>
    <property type="molecule type" value="Genomic_DNA"/>
</dbReference>
<dbReference type="Pfam" id="PF01569">
    <property type="entry name" value="PAP2"/>
    <property type="match status" value="1"/>
</dbReference>
<keyword evidence="2" id="KW-1003">Cell membrane</keyword>
<feature type="transmembrane region" description="Helical" evidence="7">
    <location>
        <begin position="195"/>
        <end position="215"/>
    </location>
</feature>
<dbReference type="SUPFAM" id="SSF48317">
    <property type="entry name" value="Acid phosphatase/Vanadium-dependent haloperoxidase"/>
    <property type="match status" value="1"/>
</dbReference>
<keyword evidence="4" id="KW-0378">Hydrolase</keyword>